<sequence>MIQFLDNPTAGYFTCHSELLTSKAIHIRFLLQLISCRFNTTIHGFISILPYYIHVTLTPICSAILSAMRVCDSLSINPEHWKPSSQTRAPIPTGTFCQGGWSCLPPLPVLTRGKICEIIEAKRSHQFMVEHFNRFASSFG</sequence>
<keyword evidence="2" id="KW-1185">Reference proteome</keyword>
<protein>
    <submittedName>
        <fullName evidence="1">Uncharacterized protein</fullName>
    </submittedName>
</protein>
<reference evidence="1 2" key="1">
    <citation type="journal article" date="2021" name="Elife">
        <title>Chloroplast acquisition without the gene transfer in kleptoplastic sea slugs, Plakobranchus ocellatus.</title>
        <authorList>
            <person name="Maeda T."/>
            <person name="Takahashi S."/>
            <person name="Yoshida T."/>
            <person name="Shimamura S."/>
            <person name="Takaki Y."/>
            <person name="Nagai Y."/>
            <person name="Toyoda A."/>
            <person name="Suzuki Y."/>
            <person name="Arimoto A."/>
            <person name="Ishii H."/>
            <person name="Satoh N."/>
            <person name="Nishiyama T."/>
            <person name="Hasebe M."/>
            <person name="Maruyama T."/>
            <person name="Minagawa J."/>
            <person name="Obokata J."/>
            <person name="Shigenobu S."/>
        </authorList>
    </citation>
    <scope>NUCLEOTIDE SEQUENCE [LARGE SCALE GENOMIC DNA]</scope>
</reference>
<dbReference type="Proteomes" id="UP000735302">
    <property type="component" value="Unassembled WGS sequence"/>
</dbReference>
<proteinExistence type="predicted"/>
<evidence type="ECO:0000313" key="2">
    <source>
        <dbReference type="Proteomes" id="UP000735302"/>
    </source>
</evidence>
<name>A0AAV3YXF4_9GAST</name>
<gene>
    <name evidence="1" type="ORF">PoB_001353200</name>
</gene>
<organism evidence="1 2">
    <name type="scientific">Plakobranchus ocellatus</name>
    <dbReference type="NCBI Taxonomy" id="259542"/>
    <lineage>
        <taxon>Eukaryota</taxon>
        <taxon>Metazoa</taxon>
        <taxon>Spiralia</taxon>
        <taxon>Lophotrochozoa</taxon>
        <taxon>Mollusca</taxon>
        <taxon>Gastropoda</taxon>
        <taxon>Heterobranchia</taxon>
        <taxon>Euthyneura</taxon>
        <taxon>Panpulmonata</taxon>
        <taxon>Sacoglossa</taxon>
        <taxon>Placobranchoidea</taxon>
        <taxon>Plakobranchidae</taxon>
        <taxon>Plakobranchus</taxon>
    </lineage>
</organism>
<accession>A0AAV3YXF4</accession>
<evidence type="ECO:0000313" key="1">
    <source>
        <dbReference type="EMBL" id="GFN87026.1"/>
    </source>
</evidence>
<comment type="caution">
    <text evidence="1">The sequence shown here is derived from an EMBL/GenBank/DDBJ whole genome shotgun (WGS) entry which is preliminary data.</text>
</comment>
<dbReference type="EMBL" id="BLXT01001645">
    <property type="protein sequence ID" value="GFN87026.1"/>
    <property type="molecule type" value="Genomic_DNA"/>
</dbReference>
<dbReference type="AlphaFoldDB" id="A0AAV3YXF4"/>